<dbReference type="EMBL" id="CDOD01000045">
    <property type="protein sequence ID" value="CEN38526.1"/>
    <property type="molecule type" value="Genomic_DNA"/>
</dbReference>
<protein>
    <submittedName>
        <fullName evidence="2">Uncharacterized protein</fullName>
    </submittedName>
</protein>
<name>A0A0B7HM68_9FLAO</name>
<dbReference type="EMBL" id="CDOG01000023">
    <property type="protein sequence ID" value="CEN38618.1"/>
    <property type="molecule type" value="Genomic_DNA"/>
</dbReference>
<dbReference type="STRING" id="28189.CCYN74_30214"/>
<evidence type="ECO:0000313" key="4">
    <source>
        <dbReference type="Proteomes" id="UP000038083"/>
    </source>
</evidence>
<reference evidence="3 4" key="1">
    <citation type="submission" date="2015-01" db="EMBL/GenBank/DDBJ databases">
        <authorList>
            <person name="MANFREDI Pablo"/>
        </authorList>
    </citation>
    <scope>NUCLEOTIDE SEQUENCE [LARGE SCALE GENOMIC DNA]</scope>
    <source>
        <strain evidence="2 4">Ccy74</strain>
        <strain evidence="1 3">Ccyn2B</strain>
    </source>
</reference>
<organism evidence="2 4">
    <name type="scientific">Capnocytophaga cynodegmi</name>
    <dbReference type="NCBI Taxonomy" id="28189"/>
    <lineage>
        <taxon>Bacteria</taxon>
        <taxon>Pseudomonadati</taxon>
        <taxon>Bacteroidota</taxon>
        <taxon>Flavobacteriia</taxon>
        <taxon>Flavobacteriales</taxon>
        <taxon>Flavobacteriaceae</taxon>
        <taxon>Capnocytophaga</taxon>
    </lineage>
</organism>
<evidence type="ECO:0000313" key="2">
    <source>
        <dbReference type="EMBL" id="CEN38618.1"/>
    </source>
</evidence>
<dbReference type="AlphaFoldDB" id="A0A0B7HM68"/>
<proteinExistence type="predicted"/>
<dbReference type="Proteomes" id="UP000038055">
    <property type="component" value="Unassembled WGS sequence"/>
</dbReference>
<dbReference type="RefSeq" id="WP_082020283.1">
    <property type="nucleotide sequence ID" value="NZ_CDOD01000045.1"/>
</dbReference>
<sequence length="182" mass="21066">MFGDLMKKMQEEMKKAMGDNFQMNIPEGLNQEGGWDEQEGVYYAKGSFDDEVEYNNEIVCITNVTLDNMEAMNEAMDDKDYARAEHVRLEWIKNIPNYIAQVNELGTYNGDDTLQKAAIKYFESYDALMKNGYQKLIAMRLAGKRGTPEEQAQLKENNNLMQKLADKFNEVSDDFLEKHEDD</sequence>
<gene>
    <name evidence="1" type="ORF">CCYN2B_50072</name>
    <name evidence="2" type="ORF">CCYN74_30214</name>
</gene>
<evidence type="ECO:0000313" key="3">
    <source>
        <dbReference type="Proteomes" id="UP000038055"/>
    </source>
</evidence>
<dbReference type="eggNOG" id="ENOG503186P">
    <property type="taxonomic scope" value="Bacteria"/>
</dbReference>
<evidence type="ECO:0000313" key="1">
    <source>
        <dbReference type="EMBL" id="CEN38526.1"/>
    </source>
</evidence>
<dbReference type="OrthoDB" id="1150657at2"/>
<dbReference type="Proteomes" id="UP000038083">
    <property type="component" value="Unassembled WGS sequence"/>
</dbReference>
<keyword evidence="3" id="KW-1185">Reference proteome</keyword>
<accession>A0A0B7HM68</accession>